<protein>
    <submittedName>
        <fullName evidence="1">Uncharacterized protein</fullName>
    </submittedName>
</protein>
<accession>A0A1I2BSB9</accession>
<dbReference type="EMBL" id="FONY01000003">
    <property type="protein sequence ID" value="SFE58975.1"/>
    <property type="molecule type" value="Genomic_DNA"/>
</dbReference>
<name>A0A1I2BSB9_9BACT</name>
<keyword evidence="2" id="KW-1185">Reference proteome</keyword>
<gene>
    <name evidence="1" type="ORF">SAMN04488541_1003136</name>
</gene>
<evidence type="ECO:0000313" key="2">
    <source>
        <dbReference type="Proteomes" id="UP000199513"/>
    </source>
</evidence>
<dbReference type="RefSeq" id="WP_091539597.1">
    <property type="nucleotide sequence ID" value="NZ_FONY01000003.1"/>
</dbReference>
<evidence type="ECO:0000313" key="1">
    <source>
        <dbReference type="EMBL" id="SFE58975.1"/>
    </source>
</evidence>
<proteinExistence type="predicted"/>
<dbReference type="AlphaFoldDB" id="A0A1I2BSB9"/>
<reference evidence="2" key="1">
    <citation type="submission" date="2016-10" db="EMBL/GenBank/DDBJ databases">
        <authorList>
            <person name="Varghese N."/>
            <person name="Submissions S."/>
        </authorList>
    </citation>
    <scope>NUCLEOTIDE SEQUENCE [LARGE SCALE GENOMIC DNA]</scope>
    <source>
        <strain>GEY</strain>
        <strain evidence="2">DSM 9560</strain>
    </source>
</reference>
<dbReference type="Proteomes" id="UP000199513">
    <property type="component" value="Unassembled WGS sequence"/>
</dbReference>
<dbReference type="STRING" id="1003.SAMN04488541_1003136"/>
<sequence>MRKPHFIFSLIVAFALFLFTLSFPITLSFAQSNVEKFKNLAVGKHWGMRYFIEKYPVKNEKESRKILAEGKKIIPLDGKPFVIDTLIRVYDCLQEYLQLRANNTFASTNVEEGGTWATEGTDRIIFRKRNGAKYISANISFVSEDSLVLIDEENPNDVFIQIFKVCKDNDSTFIDSREVYKVWNIWGIIGGYQRWEQNGLIELGLTRWKQFEWNRVIYAFSANVEIDPINSMHGASVNLWTEDKFFAYGIAATAHSDFKDFFVGIKPMAGFSFNRLFSNSGYTVHALYGYNFNLGEKSSDFVNRHSITVRLNVPFFRSFKNVIRKPDQENDYN</sequence>
<organism evidence="1 2">
    <name type="scientific">Thermoflexibacter ruber</name>
    <dbReference type="NCBI Taxonomy" id="1003"/>
    <lineage>
        <taxon>Bacteria</taxon>
        <taxon>Pseudomonadati</taxon>
        <taxon>Bacteroidota</taxon>
        <taxon>Cytophagia</taxon>
        <taxon>Cytophagales</taxon>
        <taxon>Thermoflexibacteraceae</taxon>
        <taxon>Thermoflexibacter</taxon>
    </lineage>
</organism>